<sequence>MTPWEFMQKQSLPYEAKVVHATRIAREFEDWSIEHGHDTCVSVGGLDSITLFYFLKSLGIDATPVSVSSIEDKSNQEIHKQIPGMVFVKPYKSKVQVLGEFGFPVISKEKAAKIANLQISNNPKQIFIHAIMTGDMGEQGKFQHSEKLKLQDKWIRIFGGNYSEHRPDIRWTAQKSCGIAPFKVSADCCKWMKEKPVQDWQKANNMIPYLGLMASEGGQREKGLMKNGCNYYGKSTIRSCPFAIFNRQDILQLAVDLNVPVPKVYGEIVRDSNGELRTTRAQRTGCSMCGFGIHIEKRPHRFDRLREDNPKEWEFWMYKCAKDNNGRVFGWGEVLDYIGIGWENVVLEYTQTELFA</sequence>
<comment type="caution">
    <text evidence="1">The sequence shown here is derived from an EMBL/GenBank/DDBJ whole genome shotgun (WGS) entry which is preliminary data.</text>
</comment>
<evidence type="ECO:0008006" key="3">
    <source>
        <dbReference type="Google" id="ProtNLM"/>
    </source>
</evidence>
<dbReference type="STRING" id="1888891.DSOL_3280"/>
<reference evidence="1 2" key="1">
    <citation type="submission" date="2016-09" db="EMBL/GenBank/DDBJ databases">
        <title>Complete genome of Desulfosporosinus sp. OL.</title>
        <authorList>
            <person name="Mardanov A."/>
            <person name="Beletsky A."/>
            <person name="Panova A."/>
            <person name="Karnachuk O."/>
            <person name="Ravin N."/>
        </authorList>
    </citation>
    <scope>NUCLEOTIDE SEQUENCE [LARGE SCALE GENOMIC DNA]</scope>
    <source>
        <strain evidence="1 2">OL</strain>
    </source>
</reference>
<gene>
    <name evidence="1" type="ORF">DSOL_3280</name>
</gene>
<dbReference type="Proteomes" id="UP000186102">
    <property type="component" value="Unassembled WGS sequence"/>
</dbReference>
<dbReference type="InterPro" id="IPR014729">
    <property type="entry name" value="Rossmann-like_a/b/a_fold"/>
</dbReference>
<evidence type="ECO:0000313" key="1">
    <source>
        <dbReference type="EMBL" id="OLN29940.1"/>
    </source>
</evidence>
<dbReference type="SUPFAM" id="SSF52402">
    <property type="entry name" value="Adenine nucleotide alpha hydrolases-like"/>
    <property type="match status" value="1"/>
</dbReference>
<dbReference type="RefSeq" id="WP_075365791.1">
    <property type="nucleotide sequence ID" value="NZ_MLBF01000028.1"/>
</dbReference>
<dbReference type="AlphaFoldDB" id="A0A1Q8QRL0"/>
<proteinExistence type="predicted"/>
<keyword evidence="2" id="KW-1185">Reference proteome</keyword>
<dbReference type="Gene3D" id="3.40.50.620">
    <property type="entry name" value="HUPs"/>
    <property type="match status" value="1"/>
</dbReference>
<organism evidence="1 2">
    <name type="scientific">Desulfosporosinus metallidurans</name>
    <dbReference type="NCBI Taxonomy" id="1888891"/>
    <lineage>
        <taxon>Bacteria</taxon>
        <taxon>Bacillati</taxon>
        <taxon>Bacillota</taxon>
        <taxon>Clostridia</taxon>
        <taxon>Eubacteriales</taxon>
        <taxon>Desulfitobacteriaceae</taxon>
        <taxon>Desulfosporosinus</taxon>
    </lineage>
</organism>
<accession>A0A1Q8QRL0</accession>
<name>A0A1Q8QRL0_9FIRM</name>
<evidence type="ECO:0000313" key="2">
    <source>
        <dbReference type="Proteomes" id="UP000186102"/>
    </source>
</evidence>
<dbReference type="EMBL" id="MLBF01000028">
    <property type="protein sequence ID" value="OLN29940.1"/>
    <property type="molecule type" value="Genomic_DNA"/>
</dbReference>
<protein>
    <recommendedName>
        <fullName evidence="3">Phosphoadenosine phosphosulphate reductase domain-containing protein</fullName>
    </recommendedName>
</protein>